<keyword evidence="2" id="KW-0812">Transmembrane</keyword>
<feature type="transmembrane region" description="Helical" evidence="2">
    <location>
        <begin position="79"/>
        <end position="101"/>
    </location>
</feature>
<organism evidence="3 4">
    <name type="scientific">Rhizoctonia solani</name>
    <dbReference type="NCBI Taxonomy" id="456999"/>
    <lineage>
        <taxon>Eukaryota</taxon>
        <taxon>Fungi</taxon>
        <taxon>Dikarya</taxon>
        <taxon>Basidiomycota</taxon>
        <taxon>Agaricomycotina</taxon>
        <taxon>Agaricomycetes</taxon>
        <taxon>Cantharellales</taxon>
        <taxon>Ceratobasidiaceae</taxon>
        <taxon>Rhizoctonia</taxon>
    </lineage>
</organism>
<protein>
    <submittedName>
        <fullName evidence="3">Uncharacterized protein</fullName>
    </submittedName>
</protein>
<feature type="transmembrane region" description="Helical" evidence="2">
    <location>
        <begin position="107"/>
        <end position="125"/>
    </location>
</feature>
<dbReference type="AlphaFoldDB" id="A0A8H3BAF6"/>
<keyword evidence="2" id="KW-1133">Transmembrane helix</keyword>
<dbReference type="Proteomes" id="UP000663846">
    <property type="component" value="Unassembled WGS sequence"/>
</dbReference>
<feature type="region of interest" description="Disordered" evidence="1">
    <location>
        <begin position="633"/>
        <end position="662"/>
    </location>
</feature>
<feature type="transmembrane region" description="Helical" evidence="2">
    <location>
        <begin position="554"/>
        <end position="575"/>
    </location>
</feature>
<comment type="caution">
    <text evidence="3">The sequence shown here is derived from an EMBL/GenBank/DDBJ whole genome shotgun (WGS) entry which is preliminary data.</text>
</comment>
<feature type="transmembrane region" description="Helical" evidence="2">
    <location>
        <begin position="262"/>
        <end position="282"/>
    </location>
</feature>
<dbReference type="EMBL" id="CAJMWS010000568">
    <property type="protein sequence ID" value="CAE6451712.1"/>
    <property type="molecule type" value="Genomic_DNA"/>
</dbReference>
<feature type="transmembrane region" description="Helical" evidence="2">
    <location>
        <begin position="528"/>
        <end position="548"/>
    </location>
</feature>
<evidence type="ECO:0000313" key="4">
    <source>
        <dbReference type="Proteomes" id="UP000663846"/>
    </source>
</evidence>
<keyword evidence="2" id="KW-0472">Membrane</keyword>
<accession>A0A8H3BAF6</accession>
<evidence type="ECO:0000256" key="2">
    <source>
        <dbReference type="SAM" id="Phobius"/>
    </source>
</evidence>
<feature type="transmembrane region" description="Helical" evidence="2">
    <location>
        <begin position="596"/>
        <end position="619"/>
    </location>
</feature>
<reference evidence="3" key="1">
    <citation type="submission" date="2021-01" db="EMBL/GenBank/DDBJ databases">
        <authorList>
            <person name="Kaushik A."/>
        </authorList>
    </citation>
    <scope>NUCLEOTIDE SEQUENCE</scope>
    <source>
        <strain evidence="3">AG1-1C</strain>
    </source>
</reference>
<feature type="transmembrane region" description="Helical" evidence="2">
    <location>
        <begin position="324"/>
        <end position="343"/>
    </location>
</feature>
<gene>
    <name evidence="3" type="ORF">RDB_LOCUS146545</name>
</gene>
<feature type="transmembrane region" description="Helical" evidence="2">
    <location>
        <begin position="225"/>
        <end position="247"/>
    </location>
</feature>
<sequence length="662" mass="75376">MGQSRRLSHDPYKLSRLDISRKELVRHESSYKEATSQEYYRKLKHPGSEWILLFYDLAWTATFAALAQNGKFIEPMEVLSYFAFFAAVLWLWASQTLYSIHFYTNDWFHFTSIFLQLFIFGMLAATTKGYDITAYISHTPGSDELNPDVSQLTGADELKMFADEKTDLLSARMIALTFALTRFLHLVQYLRACYYARWGKGYQHRKNQAAETWGTFIHDFVHPQLYAIVIGLIFSNMILFAVVGIVFSDFGTTVLGSSLKVGLWVGGFLLEILSHIWHPILLHMHESRPKREVHPLPVGEVDLSKRLDTITTIILGEANAGRAIAVNVVSAAFIIWFIAYIYFEGPTSGSNPKGEGVRRMLWMVFYLPLLASIFLLLVGIKNQFVITTFLSTVKRSTHGFREVLIEANFPKNITNTSLWESKSGVKNFLFARGIIWADEYKNLRNSMTTAEEWPVNFDAWLARLSLTMVLKSTNNDDIPDAAQTLIDKYYQADKATIAQDSKIQDPRESMYYQILTELLKGSLDGVRYILVFAAVILLSLGLQSLIHSCPSDRYQWGVIMCRLLMGLVLALLLLLNLGKYQEYFVLASETRQRAGVFQWLEVFWVLPTIAIAYGVQFIIEVCLTFFGKLSTRKPAAPQQPTAINLPYQSEPVQNDDNSEGKV</sequence>
<feature type="transmembrane region" description="Helical" evidence="2">
    <location>
        <begin position="363"/>
        <end position="380"/>
    </location>
</feature>
<name>A0A8H3BAF6_9AGAM</name>
<feature type="transmembrane region" description="Helical" evidence="2">
    <location>
        <begin position="50"/>
        <end position="67"/>
    </location>
</feature>
<evidence type="ECO:0000256" key="1">
    <source>
        <dbReference type="SAM" id="MobiDB-lite"/>
    </source>
</evidence>
<feature type="compositionally biased region" description="Polar residues" evidence="1">
    <location>
        <begin position="638"/>
        <end position="655"/>
    </location>
</feature>
<evidence type="ECO:0000313" key="3">
    <source>
        <dbReference type="EMBL" id="CAE6451712.1"/>
    </source>
</evidence>
<proteinExistence type="predicted"/>